<dbReference type="InterPro" id="IPR058163">
    <property type="entry name" value="LysR-type_TF_proteobact-type"/>
</dbReference>
<evidence type="ECO:0000313" key="7">
    <source>
        <dbReference type="Proteomes" id="UP000216857"/>
    </source>
</evidence>
<dbReference type="InterPro" id="IPR036388">
    <property type="entry name" value="WH-like_DNA-bd_sf"/>
</dbReference>
<name>A0A261RN24_9BORD</name>
<dbReference type="PANTHER" id="PTHR30537">
    <property type="entry name" value="HTH-TYPE TRANSCRIPTIONAL REGULATOR"/>
    <property type="match status" value="1"/>
</dbReference>
<dbReference type="SUPFAM" id="SSF46785">
    <property type="entry name" value="Winged helix' DNA-binding domain"/>
    <property type="match status" value="1"/>
</dbReference>
<comment type="caution">
    <text evidence="6">The sequence shown here is derived from an EMBL/GenBank/DDBJ whole genome shotgun (WGS) entry which is preliminary data.</text>
</comment>
<evidence type="ECO:0000256" key="3">
    <source>
        <dbReference type="ARBA" id="ARBA00023125"/>
    </source>
</evidence>
<comment type="similarity">
    <text evidence="1">Belongs to the LysR transcriptional regulatory family.</text>
</comment>
<keyword evidence="3" id="KW-0238">DNA-binding</keyword>
<dbReference type="Pfam" id="PF00126">
    <property type="entry name" value="HTH_1"/>
    <property type="match status" value="1"/>
</dbReference>
<keyword evidence="4" id="KW-0804">Transcription</keyword>
<protein>
    <submittedName>
        <fullName evidence="6">LysR family transcriptional regulator</fullName>
    </submittedName>
</protein>
<evidence type="ECO:0000256" key="1">
    <source>
        <dbReference type="ARBA" id="ARBA00009437"/>
    </source>
</evidence>
<dbReference type="GO" id="GO:0006351">
    <property type="term" value="P:DNA-templated transcription"/>
    <property type="evidence" value="ECO:0007669"/>
    <property type="project" value="TreeGrafter"/>
</dbReference>
<dbReference type="AlphaFoldDB" id="A0A261RN24"/>
<evidence type="ECO:0000313" key="6">
    <source>
        <dbReference type="EMBL" id="OZI26429.1"/>
    </source>
</evidence>
<sequence length="295" mass="32006">MAEKKRTEVDWQDIRVFLALGRHGSLSGAARALSVNHATIARRIQSLEATLGEKLVERRPEGYILTPAGTRTLAAAGDMEAAVHTLGRGGEDDAIKGLVRVNAPPALSLGFLAERLAALPVSHPGLDIDLATDLRPVSLERREADIAIRLGRPTDGGFIARRLGSMAYGWYGAPAICERVEADGDPVFVGFDEVNTDIPEAVWLARTHPAARIAFKANNHVAQAAAARAGAGLALLPHYIGRGEPALRQCRLEPVPEPREIYVLTRGQDRNNSAIRFVVDHLLRVFADERTLFEN</sequence>
<dbReference type="PROSITE" id="PS50931">
    <property type="entry name" value="HTH_LYSR"/>
    <property type="match status" value="1"/>
</dbReference>
<dbReference type="Proteomes" id="UP000216857">
    <property type="component" value="Unassembled WGS sequence"/>
</dbReference>
<dbReference type="PANTHER" id="PTHR30537:SF3">
    <property type="entry name" value="TRANSCRIPTIONAL REGULATORY PROTEIN"/>
    <property type="match status" value="1"/>
</dbReference>
<reference evidence="6" key="1">
    <citation type="submission" date="2017-05" db="EMBL/GenBank/DDBJ databases">
        <title>Complete and WGS of Bordetella genogroups.</title>
        <authorList>
            <person name="Spilker T."/>
            <person name="Lipuma J."/>
        </authorList>
    </citation>
    <scope>NUCLEOTIDE SEQUENCE</scope>
    <source>
        <strain evidence="6">AU21707</strain>
    </source>
</reference>
<dbReference type="Pfam" id="PF03466">
    <property type="entry name" value="LysR_substrate"/>
    <property type="match status" value="1"/>
</dbReference>
<accession>A0A261RN24</accession>
<dbReference type="OrthoDB" id="9072091at2"/>
<dbReference type="Gene3D" id="1.10.10.10">
    <property type="entry name" value="Winged helix-like DNA-binding domain superfamily/Winged helix DNA-binding domain"/>
    <property type="match status" value="1"/>
</dbReference>
<evidence type="ECO:0000256" key="4">
    <source>
        <dbReference type="ARBA" id="ARBA00023163"/>
    </source>
</evidence>
<dbReference type="InterPro" id="IPR005119">
    <property type="entry name" value="LysR_subst-bd"/>
</dbReference>
<organism evidence="6 7">
    <name type="scientific">Bordetella genomosp. 9</name>
    <dbReference type="NCBI Taxonomy" id="1416803"/>
    <lineage>
        <taxon>Bacteria</taxon>
        <taxon>Pseudomonadati</taxon>
        <taxon>Pseudomonadota</taxon>
        <taxon>Betaproteobacteria</taxon>
        <taxon>Burkholderiales</taxon>
        <taxon>Alcaligenaceae</taxon>
        <taxon>Bordetella</taxon>
    </lineage>
</organism>
<dbReference type="InterPro" id="IPR036390">
    <property type="entry name" value="WH_DNA-bd_sf"/>
</dbReference>
<keyword evidence="2" id="KW-0805">Transcription regulation</keyword>
<evidence type="ECO:0000259" key="5">
    <source>
        <dbReference type="PROSITE" id="PS50931"/>
    </source>
</evidence>
<dbReference type="GO" id="GO:0043565">
    <property type="term" value="F:sequence-specific DNA binding"/>
    <property type="evidence" value="ECO:0007669"/>
    <property type="project" value="TreeGrafter"/>
</dbReference>
<dbReference type="EMBL" id="NEVJ01000001">
    <property type="protein sequence ID" value="OZI26429.1"/>
    <property type="molecule type" value="Genomic_DNA"/>
</dbReference>
<evidence type="ECO:0000256" key="2">
    <source>
        <dbReference type="ARBA" id="ARBA00023015"/>
    </source>
</evidence>
<dbReference type="InterPro" id="IPR000847">
    <property type="entry name" value="LysR_HTH_N"/>
</dbReference>
<keyword evidence="7" id="KW-1185">Reference proteome</keyword>
<dbReference type="Gene3D" id="3.40.190.290">
    <property type="match status" value="1"/>
</dbReference>
<feature type="domain" description="HTH lysR-type" evidence="5">
    <location>
        <begin position="9"/>
        <end position="66"/>
    </location>
</feature>
<dbReference type="GO" id="GO:0003700">
    <property type="term" value="F:DNA-binding transcription factor activity"/>
    <property type="evidence" value="ECO:0007669"/>
    <property type="project" value="InterPro"/>
</dbReference>
<dbReference type="RefSeq" id="WP_094845531.1">
    <property type="nucleotide sequence ID" value="NZ_NEVJ01000001.1"/>
</dbReference>
<dbReference type="SUPFAM" id="SSF53850">
    <property type="entry name" value="Periplasmic binding protein-like II"/>
    <property type="match status" value="1"/>
</dbReference>
<proteinExistence type="inferred from homology"/>
<gene>
    <name evidence="6" type="ORF">CAL26_03610</name>
</gene>